<dbReference type="InterPro" id="IPR032675">
    <property type="entry name" value="LRR_dom_sf"/>
</dbReference>
<dbReference type="Gene3D" id="3.40.50.10140">
    <property type="entry name" value="Toll/interleukin-1 receptor homology (TIR) domain"/>
    <property type="match status" value="1"/>
</dbReference>
<dbReference type="PANTHER" id="PTHR24368">
    <property type="entry name" value="AMPHOTERIN-INDUCED PROTEIN"/>
    <property type="match status" value="1"/>
</dbReference>
<sequence>MVLPAKGLLRWNTKLSYLDVSGSSLKSLPGDILRWNLLLDTVFLSGNKLSSVHITQCGTVRVVDLSSNNIDQLTNDTFTFTCQTDVLYLTYNPIRTVDPGVIASLQVRALVLGGNKLTVEVVKDIFTGISGSTIENLAIIAAELCSLSFPLVCLLPLAVISLVVIVVLVYHYRWQLRHRLFLLRLAAIGYKEIQDAREHDDYEFDLNIIFYDDDEEWVREHLRLAIRDRLPQYQRNVFGDEDLVLGMHYLESVDYVVRGSYKTVVLLSRAAVGDRWFMLKFRTAMDQVSDTQTEFVLVIFLEDIPDEELPFLARLYLSDGRPYLHWPEDVRGQEYFLDELTKNLTINLKTNDLIPNALYPFPRCYTTE</sequence>
<comment type="similarity">
    <text evidence="2">Belongs to the Toll-like receptor family.</text>
</comment>
<keyword evidence="6" id="KW-0325">Glycoprotein</keyword>
<dbReference type="PANTHER" id="PTHR24368:SF210">
    <property type="entry name" value="SURFACE ANTIGEN BSPA-LIKE"/>
    <property type="match status" value="1"/>
</dbReference>
<feature type="domain" description="TIR" evidence="8">
    <location>
        <begin position="202"/>
        <end position="344"/>
    </location>
</feature>
<dbReference type="InterPro" id="IPR035897">
    <property type="entry name" value="Toll_tir_struct_dom_sf"/>
</dbReference>
<keyword evidence="10" id="KW-1185">Reference proteome</keyword>
<accession>A0A7M7NC64</accession>
<dbReference type="Pfam" id="PF01582">
    <property type="entry name" value="TIR"/>
    <property type="match status" value="1"/>
</dbReference>
<dbReference type="Gene3D" id="3.80.10.10">
    <property type="entry name" value="Ribonuclease Inhibitor"/>
    <property type="match status" value="1"/>
</dbReference>
<name>A0A7M7NC64_STRPU</name>
<comment type="subcellular location">
    <subcellularLocation>
        <location evidence="1">Membrane</location>
        <topology evidence="1">Single-pass type I membrane protein</topology>
    </subcellularLocation>
</comment>
<dbReference type="InParanoid" id="A0A7M7NC64"/>
<evidence type="ECO:0000256" key="7">
    <source>
        <dbReference type="SAM" id="Phobius"/>
    </source>
</evidence>
<reference evidence="9" key="2">
    <citation type="submission" date="2021-01" db="UniProtKB">
        <authorList>
            <consortium name="EnsemblMetazoa"/>
        </authorList>
    </citation>
    <scope>IDENTIFICATION</scope>
</reference>
<dbReference type="SMART" id="SM00255">
    <property type="entry name" value="TIR"/>
    <property type="match status" value="1"/>
</dbReference>
<evidence type="ECO:0000256" key="1">
    <source>
        <dbReference type="ARBA" id="ARBA00004479"/>
    </source>
</evidence>
<protein>
    <recommendedName>
        <fullName evidence="8">TIR domain-containing protein</fullName>
    </recommendedName>
</protein>
<dbReference type="GeneID" id="105438647"/>
<dbReference type="PROSITE" id="PS50104">
    <property type="entry name" value="TIR"/>
    <property type="match status" value="1"/>
</dbReference>
<keyword evidence="4 7" id="KW-1133">Transmembrane helix</keyword>
<dbReference type="SUPFAM" id="SSF52200">
    <property type="entry name" value="Toll/Interleukin receptor TIR domain"/>
    <property type="match status" value="1"/>
</dbReference>
<dbReference type="AlphaFoldDB" id="A0A7M7NC64"/>
<dbReference type="SUPFAM" id="SSF52058">
    <property type="entry name" value="L domain-like"/>
    <property type="match status" value="1"/>
</dbReference>
<evidence type="ECO:0000256" key="6">
    <source>
        <dbReference type="ARBA" id="ARBA00023180"/>
    </source>
</evidence>
<evidence type="ECO:0000259" key="8">
    <source>
        <dbReference type="PROSITE" id="PS50104"/>
    </source>
</evidence>
<proteinExistence type="inferred from homology"/>
<dbReference type="InterPro" id="IPR031283">
    <property type="entry name" value="AMIGO"/>
</dbReference>
<evidence type="ECO:0000313" key="10">
    <source>
        <dbReference type="Proteomes" id="UP000007110"/>
    </source>
</evidence>
<evidence type="ECO:0000313" key="9">
    <source>
        <dbReference type="EnsemblMetazoa" id="XP_030834526"/>
    </source>
</evidence>
<evidence type="ECO:0000256" key="4">
    <source>
        <dbReference type="ARBA" id="ARBA00022989"/>
    </source>
</evidence>
<dbReference type="InterPro" id="IPR000157">
    <property type="entry name" value="TIR_dom"/>
</dbReference>
<keyword evidence="3 7" id="KW-0812">Transmembrane</keyword>
<dbReference type="InterPro" id="IPR001611">
    <property type="entry name" value="Leu-rich_rpt"/>
</dbReference>
<reference evidence="10" key="1">
    <citation type="submission" date="2015-02" db="EMBL/GenBank/DDBJ databases">
        <title>Genome sequencing for Strongylocentrotus purpuratus.</title>
        <authorList>
            <person name="Murali S."/>
            <person name="Liu Y."/>
            <person name="Vee V."/>
            <person name="English A."/>
            <person name="Wang M."/>
            <person name="Skinner E."/>
            <person name="Han Y."/>
            <person name="Muzny D.M."/>
            <person name="Worley K.C."/>
            <person name="Gibbs R.A."/>
        </authorList>
    </citation>
    <scope>NUCLEOTIDE SEQUENCE</scope>
</reference>
<organism evidence="9 10">
    <name type="scientific">Strongylocentrotus purpuratus</name>
    <name type="common">Purple sea urchin</name>
    <dbReference type="NCBI Taxonomy" id="7668"/>
    <lineage>
        <taxon>Eukaryota</taxon>
        <taxon>Metazoa</taxon>
        <taxon>Echinodermata</taxon>
        <taxon>Eleutherozoa</taxon>
        <taxon>Echinozoa</taxon>
        <taxon>Echinoidea</taxon>
        <taxon>Euechinoidea</taxon>
        <taxon>Echinacea</taxon>
        <taxon>Camarodonta</taxon>
        <taxon>Echinidea</taxon>
        <taxon>Strongylocentrotidae</taxon>
        <taxon>Strongylocentrotus</taxon>
    </lineage>
</organism>
<dbReference type="Pfam" id="PF13855">
    <property type="entry name" value="LRR_8"/>
    <property type="match status" value="1"/>
</dbReference>
<keyword evidence="5 7" id="KW-0472">Membrane</keyword>
<dbReference type="OrthoDB" id="6134202at2759"/>
<evidence type="ECO:0000256" key="2">
    <source>
        <dbReference type="ARBA" id="ARBA00009634"/>
    </source>
</evidence>
<dbReference type="GO" id="GO:0007165">
    <property type="term" value="P:signal transduction"/>
    <property type="evidence" value="ECO:0007669"/>
    <property type="project" value="InterPro"/>
</dbReference>
<evidence type="ECO:0000256" key="5">
    <source>
        <dbReference type="ARBA" id="ARBA00023136"/>
    </source>
</evidence>
<feature type="transmembrane region" description="Helical" evidence="7">
    <location>
        <begin position="147"/>
        <end position="170"/>
    </location>
</feature>
<dbReference type="GO" id="GO:0016020">
    <property type="term" value="C:membrane"/>
    <property type="evidence" value="ECO:0007669"/>
    <property type="project" value="UniProtKB-SubCell"/>
</dbReference>
<evidence type="ECO:0000256" key="3">
    <source>
        <dbReference type="ARBA" id="ARBA00022692"/>
    </source>
</evidence>
<dbReference type="EnsemblMetazoa" id="XM_030978666">
    <property type="protein sequence ID" value="XP_030834526"/>
    <property type="gene ID" value="LOC105438647"/>
</dbReference>
<dbReference type="KEGG" id="spu:105438647"/>
<dbReference type="RefSeq" id="XP_030834526.1">
    <property type="nucleotide sequence ID" value="XM_030978666.1"/>
</dbReference>
<dbReference type="Proteomes" id="UP000007110">
    <property type="component" value="Unassembled WGS sequence"/>
</dbReference>